<gene>
    <name evidence="3" type="ORF">WMO66_02760</name>
</gene>
<accession>A0ABV1G431</accession>
<keyword evidence="2" id="KW-0446">Lipid-binding</keyword>
<evidence type="ECO:0000256" key="1">
    <source>
        <dbReference type="ARBA" id="ARBA00003238"/>
    </source>
</evidence>
<reference evidence="3 4" key="1">
    <citation type="submission" date="2024-03" db="EMBL/GenBank/DDBJ databases">
        <title>Human intestinal bacterial collection.</title>
        <authorList>
            <person name="Pauvert C."/>
            <person name="Hitch T.C.A."/>
            <person name="Clavel T."/>
        </authorList>
    </citation>
    <scope>NUCLEOTIDE SEQUENCE [LARGE SCALE GENOMIC DNA]</scope>
    <source>
        <strain evidence="3 4">CLA-AA-H192</strain>
    </source>
</reference>
<comment type="function">
    <text evidence="1">May bind long-chain fatty acids, such as palmitate, and may play a role in lipid transport or fatty acid metabolism.</text>
</comment>
<dbReference type="InterPro" id="IPR043168">
    <property type="entry name" value="DegV_C"/>
</dbReference>
<dbReference type="Gene3D" id="2.20.28.50">
    <property type="entry name" value="degv family protein"/>
    <property type="match status" value="1"/>
</dbReference>
<organism evidence="3 4">
    <name type="scientific">Faecousia intestinalis</name>
    <dbReference type="NCBI Taxonomy" id="3133167"/>
    <lineage>
        <taxon>Bacteria</taxon>
        <taxon>Bacillati</taxon>
        <taxon>Bacillota</taxon>
        <taxon>Clostridia</taxon>
        <taxon>Eubacteriales</taxon>
        <taxon>Oscillospiraceae</taxon>
        <taxon>Faecousia</taxon>
    </lineage>
</organism>
<name>A0ABV1G431_9FIRM</name>
<dbReference type="PROSITE" id="PS51482">
    <property type="entry name" value="DEGV"/>
    <property type="match status" value="1"/>
</dbReference>
<dbReference type="Gene3D" id="3.30.1180.10">
    <property type="match status" value="1"/>
</dbReference>
<dbReference type="EMBL" id="JBBMFF010000130">
    <property type="protein sequence ID" value="MEQ2510176.1"/>
    <property type="molecule type" value="Genomic_DNA"/>
</dbReference>
<dbReference type="Pfam" id="PF02645">
    <property type="entry name" value="DegV"/>
    <property type="match status" value="1"/>
</dbReference>
<sequence length="294" mass="32309">MPYMLSCDSTTDLTLAQYAALDLHYVSLHFLLDGKEYPDDYGQSLPMKTFFDAMAAGATTGTSQVTTGEFELYFRQFLEQGSDILHVSLSSGLSGCYHSACAARDMLLEEFPERKIIVVDSLCGSGGAAILMLEAARQRDAGRTMEETAAWIEARRLHVHHWLFTPELAYFVRGGRVSAAAGWIGTLLRLCPVIEANCEGKLIPREKIRGKQRALRVLVEKMVSYAEGGMAYDGPCHISHADNLADAEQLAGMIEEKFPQLRGRIVINTVGTTLGSHCGPGMVALFFYGTERGR</sequence>
<dbReference type="SUPFAM" id="SSF82549">
    <property type="entry name" value="DAK1/DegV-like"/>
    <property type="match status" value="1"/>
</dbReference>
<dbReference type="PANTHER" id="PTHR33434:SF3">
    <property type="entry name" value="DEGV DOMAIN-CONTAINING PROTEIN YITS"/>
    <property type="match status" value="1"/>
</dbReference>
<evidence type="ECO:0000313" key="4">
    <source>
        <dbReference type="Proteomes" id="UP001491552"/>
    </source>
</evidence>
<protein>
    <submittedName>
        <fullName evidence="3">DegV family protein</fullName>
    </submittedName>
</protein>
<dbReference type="Proteomes" id="UP001491552">
    <property type="component" value="Unassembled WGS sequence"/>
</dbReference>
<evidence type="ECO:0000256" key="2">
    <source>
        <dbReference type="ARBA" id="ARBA00023121"/>
    </source>
</evidence>
<proteinExistence type="predicted"/>
<dbReference type="Gene3D" id="3.40.50.10440">
    <property type="entry name" value="Dihydroxyacetone kinase, domain 1"/>
    <property type="match status" value="1"/>
</dbReference>
<dbReference type="RefSeq" id="WP_349134881.1">
    <property type="nucleotide sequence ID" value="NZ_JBBMFF010000130.1"/>
</dbReference>
<dbReference type="InterPro" id="IPR050270">
    <property type="entry name" value="DegV_domain_contain"/>
</dbReference>
<evidence type="ECO:0000313" key="3">
    <source>
        <dbReference type="EMBL" id="MEQ2510176.1"/>
    </source>
</evidence>
<comment type="caution">
    <text evidence="3">The sequence shown here is derived from an EMBL/GenBank/DDBJ whole genome shotgun (WGS) entry which is preliminary data.</text>
</comment>
<dbReference type="InterPro" id="IPR003797">
    <property type="entry name" value="DegV"/>
</dbReference>
<dbReference type="PANTHER" id="PTHR33434">
    <property type="entry name" value="DEGV DOMAIN-CONTAINING PROTEIN DR_1986-RELATED"/>
    <property type="match status" value="1"/>
</dbReference>
<dbReference type="NCBIfam" id="TIGR00762">
    <property type="entry name" value="DegV"/>
    <property type="match status" value="1"/>
</dbReference>
<keyword evidence="4" id="KW-1185">Reference proteome</keyword>